<accession>A0A412GSL0</accession>
<dbReference type="Gene3D" id="3.40.50.2000">
    <property type="entry name" value="Glycogen Phosphorylase B"/>
    <property type="match status" value="2"/>
</dbReference>
<dbReference type="PANTHER" id="PTHR46401">
    <property type="entry name" value="GLYCOSYLTRANSFERASE WBBK-RELATED"/>
    <property type="match status" value="1"/>
</dbReference>
<dbReference type="AlphaFoldDB" id="A0A412GSL0"/>
<proteinExistence type="predicted"/>
<name>A0A412GSL0_9BACT</name>
<dbReference type="PANTHER" id="PTHR46401:SF2">
    <property type="entry name" value="GLYCOSYLTRANSFERASE WBBK-RELATED"/>
    <property type="match status" value="1"/>
</dbReference>
<evidence type="ECO:0000313" key="2">
    <source>
        <dbReference type="EMBL" id="RGR97797.1"/>
    </source>
</evidence>
<dbReference type="SUPFAM" id="SSF53756">
    <property type="entry name" value="UDP-Glycosyltransferase/glycogen phosphorylase"/>
    <property type="match status" value="1"/>
</dbReference>
<keyword evidence="1 2" id="KW-0808">Transferase</keyword>
<keyword evidence="3" id="KW-1185">Reference proteome</keyword>
<dbReference type="GO" id="GO:0016757">
    <property type="term" value="F:glycosyltransferase activity"/>
    <property type="evidence" value="ECO:0007669"/>
    <property type="project" value="TreeGrafter"/>
</dbReference>
<organism evidence="2 3">
    <name type="scientific">Phocaeicola coprocola</name>
    <dbReference type="NCBI Taxonomy" id="310298"/>
    <lineage>
        <taxon>Bacteria</taxon>
        <taxon>Pseudomonadati</taxon>
        <taxon>Bacteroidota</taxon>
        <taxon>Bacteroidia</taxon>
        <taxon>Bacteroidales</taxon>
        <taxon>Bacteroidaceae</taxon>
        <taxon>Phocaeicola</taxon>
    </lineage>
</organism>
<comment type="caution">
    <text evidence="2">The sequence shown here is derived from an EMBL/GenBank/DDBJ whole genome shotgun (WGS) entry which is preliminary data.</text>
</comment>
<gene>
    <name evidence="2" type="ORF">DWY20_06015</name>
</gene>
<reference evidence="2 3" key="1">
    <citation type="submission" date="2018-08" db="EMBL/GenBank/DDBJ databases">
        <title>A genome reference for cultivated species of the human gut microbiota.</title>
        <authorList>
            <person name="Zou Y."/>
            <person name="Xue W."/>
            <person name="Luo G."/>
        </authorList>
    </citation>
    <scope>NUCLEOTIDE SEQUENCE [LARGE SCALE GENOMIC DNA]</scope>
    <source>
        <strain evidence="2 3">AF24-2</strain>
    </source>
</reference>
<dbReference type="CDD" id="cd03801">
    <property type="entry name" value="GT4_PimA-like"/>
    <property type="match status" value="1"/>
</dbReference>
<protein>
    <submittedName>
        <fullName evidence="2">Glycosyltransferase family 1 protein</fullName>
    </submittedName>
</protein>
<dbReference type="EMBL" id="QRUU01000018">
    <property type="protein sequence ID" value="RGR97797.1"/>
    <property type="molecule type" value="Genomic_DNA"/>
</dbReference>
<dbReference type="Proteomes" id="UP000285864">
    <property type="component" value="Unassembled WGS sequence"/>
</dbReference>
<dbReference type="Pfam" id="PF13692">
    <property type="entry name" value="Glyco_trans_1_4"/>
    <property type="match status" value="1"/>
</dbReference>
<sequence length="415" mass="48960">MQMKKIAFIVIRYGQEINGGAELHCKMLAERLVDKYQVEVLTTNLKGYSNQENIFKEGEEVINGVLVRRFKTDSYKRKGHRPNVWATRYIRSIRFFLYKMHLLQYIANYIPIWKCGKKGSIYLYRKNCFYSSELFTFIRKHKEDYDVFIPITIDYPEVYYTVTRVKEKALLIPTMHYQKSSFYPGMTEIFTQAGYIAFNTQAEQQLAERIFGKHMSPHGVVSVGFNIFPPAEWKETTVKYQLPQEYLLYVGRVENSKLDHIFDYFLTYKQKHKESNLKLVLVGGIFMDKIEHPDIIYTGFVEEEEKTAIINHAKIIVNPSKYESLSLILLEALSQKKVMLVNYQCNVMREHFKNSNQAIAIYKGKNDFIKQLYQLDTSDILRKEMGERGALYIQENYNWDIIMQRLIAQIENIGQ</sequence>
<evidence type="ECO:0000313" key="3">
    <source>
        <dbReference type="Proteomes" id="UP000285864"/>
    </source>
</evidence>
<evidence type="ECO:0000256" key="1">
    <source>
        <dbReference type="ARBA" id="ARBA00022679"/>
    </source>
</evidence>